<comment type="caution">
    <text evidence="1">The sequence shown here is derived from an EMBL/GenBank/DDBJ whole genome shotgun (WGS) entry which is preliminary data.</text>
</comment>
<gene>
    <name evidence="1" type="ORF">HMPREF0519_0192</name>
</gene>
<name>C0XG31_LENH9</name>
<evidence type="ECO:0000313" key="2">
    <source>
        <dbReference type="Proteomes" id="UP000003752"/>
    </source>
</evidence>
<organism evidence="1 2">
    <name type="scientific">Lentilactobacillus hilgardii (strain ATCC 8290 / DSM 20176 / CCUG 30140 / JCM 1155 / KCTC 3500 / NBRC 15886 / NCIMB 8040 / NRRL B-1843 / 9)</name>
    <dbReference type="NCBI Taxonomy" id="1423757"/>
    <lineage>
        <taxon>Bacteria</taxon>
        <taxon>Bacillati</taxon>
        <taxon>Bacillota</taxon>
        <taxon>Bacilli</taxon>
        <taxon>Lactobacillales</taxon>
        <taxon>Lactobacillaceae</taxon>
        <taxon>Lentilactobacillus</taxon>
    </lineage>
</organism>
<accession>C0XG31</accession>
<evidence type="ECO:0000313" key="1">
    <source>
        <dbReference type="EMBL" id="EEI25668.1"/>
    </source>
</evidence>
<dbReference type="Proteomes" id="UP000003752">
    <property type="component" value="Unassembled WGS sequence"/>
</dbReference>
<protein>
    <submittedName>
        <fullName evidence="1">Uncharacterized protein</fullName>
    </submittedName>
</protein>
<dbReference type="EMBL" id="ACGP01000012">
    <property type="protein sequence ID" value="EEI25668.1"/>
    <property type="molecule type" value="Genomic_DNA"/>
</dbReference>
<sequence length="174" mass="19113">MVRSESMVNGAIINGKELFANADTGWQTCNDYQGSLINTNMSLIQYRVFNDVLFITGSVSIQQGAGAASNFALKIDKSWKLPDPIDTNTWNAIQQRSIDPSGGIATVYLNYKTAYDNGYLLAFRTDNLDGFSNTEAAQAHFSFAIPIAVKTSGGGQSDRLNHWYYYVSERSVAA</sequence>
<keyword evidence="2" id="KW-1185">Reference proteome</keyword>
<dbReference type="HOGENOM" id="CLU_1538150_0_0_9"/>
<reference evidence="1 2" key="1">
    <citation type="submission" date="2009-01" db="EMBL/GenBank/DDBJ databases">
        <authorList>
            <person name="Qin X."/>
            <person name="Bachman B."/>
            <person name="Battles P."/>
            <person name="Bell A."/>
            <person name="Bess C."/>
            <person name="Bickham C."/>
            <person name="Chaboub L."/>
            <person name="Chen D."/>
            <person name="Coyle M."/>
            <person name="Deiros D.R."/>
            <person name="Dinh H."/>
            <person name="Forbes L."/>
            <person name="Fowler G."/>
            <person name="Francisco L."/>
            <person name="Fu Q."/>
            <person name="Gubbala S."/>
            <person name="Hale W."/>
            <person name="Han Y."/>
            <person name="Hemphill L."/>
            <person name="Highlander S.K."/>
            <person name="Hirani K."/>
            <person name="Hogues M."/>
            <person name="Jackson L."/>
            <person name="Jakkamsetti A."/>
            <person name="Javaid M."/>
            <person name="Jiang H."/>
            <person name="Korchina V."/>
            <person name="Kovar C."/>
            <person name="Lara F."/>
            <person name="Lee S."/>
            <person name="Mata R."/>
            <person name="Mathew T."/>
            <person name="Moen C."/>
            <person name="Morales K."/>
            <person name="Munidasa M."/>
            <person name="Nazareth L."/>
            <person name="Ngo R."/>
            <person name="Nguyen L."/>
            <person name="Okwuonu G."/>
            <person name="Ongeri F."/>
            <person name="Patil S."/>
            <person name="Petrosino J."/>
            <person name="Pham C."/>
            <person name="Pham P."/>
            <person name="Pu L.-L."/>
            <person name="Puazo M."/>
            <person name="Raj R."/>
            <person name="Reid J."/>
            <person name="Rouhana J."/>
            <person name="Saada N."/>
            <person name="Shang Y."/>
            <person name="Simmons D."/>
            <person name="Thornton R."/>
            <person name="Warren J."/>
            <person name="Weissenberger G."/>
            <person name="Zhang J."/>
            <person name="Zhang L."/>
            <person name="Zhou C."/>
            <person name="Zhu D."/>
            <person name="Muzny D."/>
            <person name="Worley K."/>
            <person name="Gibbs R."/>
        </authorList>
    </citation>
    <scope>NUCLEOTIDE SEQUENCE [LARGE SCALE GENOMIC DNA]</scope>
    <source>
        <strain evidence="2">ATCC 8290 / DSM 20176 / CCUG 30140 / JCM 1155 / KCTC 3500 / NBRC 15886 / NCIMB 8040 / NRRL B-1843 / 9</strain>
    </source>
</reference>
<proteinExistence type="predicted"/>
<dbReference type="AlphaFoldDB" id="C0XG31"/>